<dbReference type="InterPro" id="IPR000477">
    <property type="entry name" value="RT_dom"/>
</dbReference>
<dbReference type="Proteomes" id="UP001623348">
    <property type="component" value="Unassembled WGS sequence"/>
</dbReference>
<protein>
    <recommendedName>
        <fullName evidence="1">Reverse transcriptase domain-containing protein</fullName>
    </recommendedName>
</protein>
<name>A0ABC9WXU9_GRUJA</name>
<dbReference type="Pfam" id="PF00078">
    <property type="entry name" value="RVT_1"/>
    <property type="match status" value="1"/>
</dbReference>
<dbReference type="PANTHER" id="PTHR33332">
    <property type="entry name" value="REVERSE TRANSCRIPTASE DOMAIN-CONTAINING PROTEIN"/>
    <property type="match status" value="1"/>
</dbReference>
<accession>A0ABC9WXU9</accession>
<evidence type="ECO:0000313" key="3">
    <source>
        <dbReference type="Proteomes" id="UP001623348"/>
    </source>
</evidence>
<dbReference type="EMBL" id="BAAFJT010000005">
    <property type="protein sequence ID" value="GAB0190204.1"/>
    <property type="molecule type" value="Genomic_DNA"/>
</dbReference>
<evidence type="ECO:0000259" key="1">
    <source>
        <dbReference type="Pfam" id="PF00078"/>
    </source>
</evidence>
<evidence type="ECO:0000313" key="2">
    <source>
        <dbReference type="EMBL" id="GAB0190204.1"/>
    </source>
</evidence>
<gene>
    <name evidence="2" type="ORF">GRJ2_001485700</name>
</gene>
<proteinExistence type="predicted"/>
<keyword evidence="3" id="KW-1185">Reference proteome</keyword>
<sequence>MEQILLETLLRHMENKEMIRDSQHGFTKGKLCLTNLVAFYDGVTVLVDKGRVTDIIHLDLCKAFDTVLPDILVSKLERHGFDRWTTRWIRNWLDSRTQRVVVNGLMSK</sequence>
<feature type="domain" description="Reverse transcriptase" evidence="1">
    <location>
        <begin position="4"/>
        <end position="99"/>
    </location>
</feature>
<organism evidence="2 3">
    <name type="scientific">Grus japonensis</name>
    <name type="common">Japanese crane</name>
    <name type="synonym">Red-crowned crane</name>
    <dbReference type="NCBI Taxonomy" id="30415"/>
    <lineage>
        <taxon>Eukaryota</taxon>
        <taxon>Metazoa</taxon>
        <taxon>Chordata</taxon>
        <taxon>Craniata</taxon>
        <taxon>Vertebrata</taxon>
        <taxon>Euteleostomi</taxon>
        <taxon>Archelosauria</taxon>
        <taxon>Archosauria</taxon>
        <taxon>Dinosauria</taxon>
        <taxon>Saurischia</taxon>
        <taxon>Theropoda</taxon>
        <taxon>Coelurosauria</taxon>
        <taxon>Aves</taxon>
        <taxon>Neognathae</taxon>
        <taxon>Neoaves</taxon>
        <taxon>Gruiformes</taxon>
        <taxon>Gruidae</taxon>
        <taxon>Grus</taxon>
    </lineage>
</organism>
<dbReference type="AlphaFoldDB" id="A0ABC9WXU9"/>
<comment type="caution">
    <text evidence="2">The sequence shown here is derived from an EMBL/GenBank/DDBJ whole genome shotgun (WGS) entry which is preliminary data.</text>
</comment>
<reference evidence="2 3" key="1">
    <citation type="submission" date="2024-06" db="EMBL/GenBank/DDBJ databases">
        <title>The draft genome of Grus japonensis, version 3.</title>
        <authorList>
            <person name="Nabeshima K."/>
            <person name="Suzuki S."/>
            <person name="Onuma M."/>
        </authorList>
    </citation>
    <scope>NUCLEOTIDE SEQUENCE [LARGE SCALE GENOMIC DNA]</scope>
    <source>
        <strain evidence="2 3">451A</strain>
    </source>
</reference>